<gene>
    <name evidence="12" type="ORF">NP233_g6280</name>
</gene>
<feature type="region of interest" description="Disordered" evidence="10">
    <location>
        <begin position="296"/>
        <end position="328"/>
    </location>
</feature>
<feature type="repeat" description="TPR" evidence="9">
    <location>
        <begin position="622"/>
        <end position="655"/>
    </location>
</feature>
<accession>A0AAD5YQ58</accession>
<keyword evidence="6 9" id="KW-0802">TPR repeat</keyword>
<evidence type="ECO:0000256" key="1">
    <source>
        <dbReference type="ARBA" id="ARBA00004275"/>
    </source>
</evidence>
<comment type="caution">
    <text evidence="12">The sequence shown here is derived from an EMBL/GenBank/DDBJ whole genome shotgun (WGS) entry which is preliminary data.</text>
</comment>
<dbReference type="Pfam" id="PF25098">
    <property type="entry name" value="PEX18_PEX21_C"/>
    <property type="match status" value="1"/>
</dbReference>
<comment type="subcellular location">
    <subcellularLocation>
        <location evidence="2">Cytoplasm</location>
    </subcellularLocation>
    <subcellularLocation>
        <location evidence="1">Peroxisome</location>
    </subcellularLocation>
</comment>
<dbReference type="PANTHER" id="PTHR10130">
    <property type="entry name" value="PEROXISOMAL TARGETING SIGNAL 1 RECEPTOR PEX5"/>
    <property type="match status" value="1"/>
</dbReference>
<evidence type="ECO:0000256" key="2">
    <source>
        <dbReference type="ARBA" id="ARBA00004496"/>
    </source>
</evidence>
<dbReference type="Pfam" id="PF13181">
    <property type="entry name" value="TPR_8"/>
    <property type="match status" value="2"/>
</dbReference>
<feature type="repeat" description="TPR" evidence="9">
    <location>
        <begin position="588"/>
        <end position="621"/>
    </location>
</feature>
<evidence type="ECO:0000313" key="13">
    <source>
        <dbReference type="Proteomes" id="UP001213000"/>
    </source>
</evidence>
<evidence type="ECO:0000256" key="10">
    <source>
        <dbReference type="SAM" id="MobiDB-lite"/>
    </source>
</evidence>
<feature type="region of interest" description="Disordered" evidence="10">
    <location>
        <begin position="1"/>
        <end position="65"/>
    </location>
</feature>
<dbReference type="PANTHER" id="PTHR10130:SF0">
    <property type="entry name" value="GH08708P"/>
    <property type="match status" value="1"/>
</dbReference>
<keyword evidence="13" id="KW-1185">Reference proteome</keyword>
<dbReference type="InterPro" id="IPR019734">
    <property type="entry name" value="TPR_rpt"/>
</dbReference>
<feature type="domain" description="PEX18/PEX21 C-terminal" evidence="11">
    <location>
        <begin position="257"/>
        <end position="292"/>
    </location>
</feature>
<dbReference type="SMART" id="SM00028">
    <property type="entry name" value="TPR"/>
    <property type="match status" value="4"/>
</dbReference>
<dbReference type="EMBL" id="JANIEX010000403">
    <property type="protein sequence ID" value="KAJ3567579.1"/>
    <property type="molecule type" value="Genomic_DNA"/>
</dbReference>
<comment type="similarity">
    <text evidence="3">Belongs to the peroxisomal targeting signal receptor family.</text>
</comment>
<sequence length="718" mass="79513">MLFNGGAECGPSNPLQGLSKRFDQDRGIQQDQFGASRAGSSREAFRTQTGPSGPDADAARFFSSAPTAGPMGAPGLSTAFDVSAMRAALPQAPVQAPQFQSSGPAQAPAAAAGWAADFMSMDFGLQQKQHVQQGAGASAPMQAQAQTMDVHHAGVVHSPPLMQNFNPMGFGARGFMPQTPMQQQQQPRAASSLLTDQISWDKEFSAQEIQLASTISEQQQIHHEQQQETTEAANKPHFDADELARTAGMLIENLKHETNPKFQNSQFMGLMKQLRDGEVVINGNEVVENDSLMRNSSQLDTKGKGRALDSSGPLKFGVLDPRSPRTGVVDLTEDDEVKDEDPLDAYFRQENVDYTNYWREAVHLPPTINSIPHPLREWDTLQEDWDRFEATSSGIRQLDNYLFQDNNPYLVGDSSRTRHHAMHSGMSSALESVLELEATVQRDMTNARAWYELGVKQQENEREHKALQALKRAVELDPTHLPSWLALAISYTNDNNRQGTYDAVEEWVKRNERYKNVPYDAAAATHLTMGEKYSRLVDQLIAMARSDSSGEIDADTQIALAVLLNTNEDYQKAQDCFRTALAVRPDDWLLYNRVGATMANSGRPEEALQYYYRALELNPGYIRARFNLGISCINLRRYEEAAQYILDALELQNSDGVKDTDTAGGRGVTSMALWDKILNNSECVFRSDEALDDIGDVGVGRSGGFRGWVLDAIGVDMY</sequence>
<evidence type="ECO:0000259" key="11">
    <source>
        <dbReference type="Pfam" id="PF25098"/>
    </source>
</evidence>
<dbReference type="InterPro" id="IPR024111">
    <property type="entry name" value="PEX5/PEX5L"/>
</dbReference>
<evidence type="ECO:0000256" key="7">
    <source>
        <dbReference type="ARBA" id="ARBA00022843"/>
    </source>
</evidence>
<evidence type="ECO:0000256" key="8">
    <source>
        <dbReference type="ARBA" id="ARBA00023140"/>
    </source>
</evidence>
<dbReference type="Proteomes" id="UP001213000">
    <property type="component" value="Unassembled WGS sequence"/>
</dbReference>
<evidence type="ECO:0000256" key="3">
    <source>
        <dbReference type="ARBA" id="ARBA00005348"/>
    </source>
</evidence>
<feature type="repeat" description="TPR" evidence="9">
    <location>
        <begin position="554"/>
        <end position="587"/>
    </location>
</feature>
<dbReference type="Pfam" id="PF14559">
    <property type="entry name" value="TPR_19"/>
    <property type="match status" value="1"/>
</dbReference>
<evidence type="ECO:0000256" key="9">
    <source>
        <dbReference type="PROSITE-ProRule" id="PRU00339"/>
    </source>
</evidence>
<keyword evidence="4" id="KW-0963">Cytoplasm</keyword>
<evidence type="ECO:0000256" key="4">
    <source>
        <dbReference type="ARBA" id="ARBA00022490"/>
    </source>
</evidence>
<dbReference type="GO" id="GO:0016560">
    <property type="term" value="P:protein import into peroxisome matrix, docking"/>
    <property type="evidence" value="ECO:0007669"/>
    <property type="project" value="TreeGrafter"/>
</dbReference>
<protein>
    <recommendedName>
        <fullName evidence="11">PEX18/PEX21 C-terminal domain-containing protein</fullName>
    </recommendedName>
</protein>
<evidence type="ECO:0000313" key="12">
    <source>
        <dbReference type="EMBL" id="KAJ3567579.1"/>
    </source>
</evidence>
<proteinExistence type="inferred from homology"/>
<name>A0AAD5YQ58_9AGAR</name>
<dbReference type="Gene3D" id="1.25.40.10">
    <property type="entry name" value="Tetratricopeptide repeat domain"/>
    <property type="match status" value="1"/>
</dbReference>
<dbReference type="InterPro" id="IPR011990">
    <property type="entry name" value="TPR-like_helical_dom_sf"/>
</dbReference>
<dbReference type="InterPro" id="IPR056940">
    <property type="entry name" value="PEX18_PEX21_C"/>
</dbReference>
<keyword evidence="5" id="KW-0677">Repeat</keyword>
<evidence type="ECO:0000256" key="6">
    <source>
        <dbReference type="ARBA" id="ARBA00022803"/>
    </source>
</evidence>
<organism evidence="12 13">
    <name type="scientific">Leucocoprinus birnbaumii</name>
    <dbReference type="NCBI Taxonomy" id="56174"/>
    <lineage>
        <taxon>Eukaryota</taxon>
        <taxon>Fungi</taxon>
        <taxon>Dikarya</taxon>
        <taxon>Basidiomycota</taxon>
        <taxon>Agaricomycotina</taxon>
        <taxon>Agaricomycetes</taxon>
        <taxon>Agaricomycetidae</taxon>
        <taxon>Agaricales</taxon>
        <taxon>Agaricineae</taxon>
        <taxon>Agaricaceae</taxon>
        <taxon>Leucocoprinus</taxon>
    </lineage>
</organism>
<dbReference type="Gene3D" id="6.10.280.230">
    <property type="match status" value="1"/>
</dbReference>
<reference evidence="12" key="1">
    <citation type="submission" date="2022-07" db="EMBL/GenBank/DDBJ databases">
        <title>Genome Sequence of Leucocoprinus birnbaumii.</title>
        <authorList>
            <person name="Buettner E."/>
        </authorList>
    </citation>
    <scope>NUCLEOTIDE SEQUENCE</scope>
    <source>
        <strain evidence="12">VT141</strain>
    </source>
</reference>
<dbReference type="GO" id="GO:0005052">
    <property type="term" value="F:peroxisome matrix targeting signal-1 binding"/>
    <property type="evidence" value="ECO:0007669"/>
    <property type="project" value="TreeGrafter"/>
</dbReference>
<dbReference type="SUPFAM" id="SSF48452">
    <property type="entry name" value="TPR-like"/>
    <property type="match status" value="1"/>
</dbReference>
<keyword evidence="8" id="KW-0576">Peroxisome</keyword>
<evidence type="ECO:0000256" key="5">
    <source>
        <dbReference type="ARBA" id="ARBA00022737"/>
    </source>
</evidence>
<keyword evidence="7" id="KW-0832">Ubl conjugation</keyword>
<dbReference type="GO" id="GO:0005778">
    <property type="term" value="C:peroxisomal membrane"/>
    <property type="evidence" value="ECO:0007669"/>
    <property type="project" value="TreeGrafter"/>
</dbReference>
<dbReference type="PROSITE" id="PS50005">
    <property type="entry name" value="TPR"/>
    <property type="match status" value="4"/>
</dbReference>
<dbReference type="GO" id="GO:0005829">
    <property type="term" value="C:cytosol"/>
    <property type="evidence" value="ECO:0007669"/>
    <property type="project" value="TreeGrafter"/>
</dbReference>
<dbReference type="AlphaFoldDB" id="A0AAD5YQ58"/>
<feature type="repeat" description="TPR" evidence="9">
    <location>
        <begin position="447"/>
        <end position="480"/>
    </location>
</feature>